<keyword evidence="2" id="KW-0342">GTP-binding</keyword>
<reference evidence="3" key="1">
    <citation type="journal article" date="2021" name="Nat. Commun.">
        <title>Genetic determinants of endophytism in the Arabidopsis root mycobiome.</title>
        <authorList>
            <person name="Mesny F."/>
            <person name="Miyauchi S."/>
            <person name="Thiergart T."/>
            <person name="Pickel B."/>
            <person name="Atanasova L."/>
            <person name="Karlsson M."/>
            <person name="Huettel B."/>
            <person name="Barry K.W."/>
            <person name="Haridas S."/>
            <person name="Chen C."/>
            <person name="Bauer D."/>
            <person name="Andreopoulos W."/>
            <person name="Pangilinan J."/>
            <person name="LaButti K."/>
            <person name="Riley R."/>
            <person name="Lipzen A."/>
            <person name="Clum A."/>
            <person name="Drula E."/>
            <person name="Henrissat B."/>
            <person name="Kohler A."/>
            <person name="Grigoriev I.V."/>
            <person name="Martin F.M."/>
            <person name="Hacquard S."/>
        </authorList>
    </citation>
    <scope>NUCLEOTIDE SEQUENCE</scope>
    <source>
        <strain evidence="3">MPI-CAGE-AT-0147</strain>
    </source>
</reference>
<dbReference type="GO" id="GO:0003924">
    <property type="term" value="F:GTPase activity"/>
    <property type="evidence" value="ECO:0007669"/>
    <property type="project" value="InterPro"/>
</dbReference>
<dbReference type="InterPro" id="IPR020849">
    <property type="entry name" value="Small_GTPase_Ras-type"/>
</dbReference>
<dbReference type="Proteomes" id="UP000738349">
    <property type="component" value="Unassembled WGS sequence"/>
</dbReference>
<dbReference type="GO" id="GO:0007165">
    <property type="term" value="P:signal transduction"/>
    <property type="evidence" value="ECO:0007669"/>
    <property type="project" value="InterPro"/>
</dbReference>
<dbReference type="PANTHER" id="PTHR24070">
    <property type="entry name" value="RAS, DI-RAS, AND RHEB FAMILY MEMBERS OF SMALL GTPASE SUPERFAMILY"/>
    <property type="match status" value="1"/>
</dbReference>
<dbReference type="SMART" id="SM00173">
    <property type="entry name" value="RAS"/>
    <property type="match status" value="1"/>
</dbReference>
<dbReference type="SMART" id="SM00174">
    <property type="entry name" value="RHO"/>
    <property type="match status" value="1"/>
</dbReference>
<evidence type="ECO:0000256" key="2">
    <source>
        <dbReference type="ARBA" id="ARBA00023134"/>
    </source>
</evidence>
<dbReference type="EMBL" id="JAGMUV010000016">
    <property type="protein sequence ID" value="KAH7132741.1"/>
    <property type="molecule type" value="Genomic_DNA"/>
</dbReference>
<organism evidence="3 4">
    <name type="scientific">Dactylonectria macrodidyma</name>
    <dbReference type="NCBI Taxonomy" id="307937"/>
    <lineage>
        <taxon>Eukaryota</taxon>
        <taxon>Fungi</taxon>
        <taxon>Dikarya</taxon>
        <taxon>Ascomycota</taxon>
        <taxon>Pezizomycotina</taxon>
        <taxon>Sordariomycetes</taxon>
        <taxon>Hypocreomycetidae</taxon>
        <taxon>Hypocreales</taxon>
        <taxon>Nectriaceae</taxon>
        <taxon>Dactylonectria</taxon>
    </lineage>
</organism>
<dbReference type="PROSITE" id="PS51420">
    <property type="entry name" value="RHO"/>
    <property type="match status" value="1"/>
</dbReference>
<evidence type="ECO:0000313" key="4">
    <source>
        <dbReference type="Proteomes" id="UP000738349"/>
    </source>
</evidence>
<dbReference type="NCBIfam" id="TIGR00231">
    <property type="entry name" value="small_GTP"/>
    <property type="match status" value="1"/>
</dbReference>
<keyword evidence="1" id="KW-0547">Nucleotide-binding</keyword>
<keyword evidence="4" id="KW-1185">Reference proteome</keyword>
<dbReference type="Gene3D" id="3.40.50.300">
    <property type="entry name" value="P-loop containing nucleotide triphosphate hydrolases"/>
    <property type="match status" value="1"/>
</dbReference>
<dbReference type="InterPro" id="IPR001806">
    <property type="entry name" value="Small_GTPase"/>
</dbReference>
<dbReference type="PROSITE" id="PS51419">
    <property type="entry name" value="RAB"/>
    <property type="match status" value="1"/>
</dbReference>
<sequence length="247" mass="28164">MRLFKITLVGDGGVGKTAMVTQAYFSDFIEGYDLTVEDNCRKQLVVSDEPCLLELLDTPSQEEYTALREQWHRDSDAFMIVYSISSRSSFNKVKKWNDEILKAREKHPQKEIKELSQAGFEIWKSPPRILVGNKADREEIERDVSTQEGETLARELGIKFVETSAKSNEQTMEPIQQLVRQTRKWTEEIGQADIEAKAEASEPVEPLKGSSHHKIALALFKNFLEKIKPSNLSSADDAKAKRRHPLN</sequence>
<comment type="caution">
    <text evidence="3">The sequence shown here is derived from an EMBL/GenBank/DDBJ whole genome shotgun (WGS) entry which is preliminary data.</text>
</comment>
<dbReference type="PRINTS" id="PR00449">
    <property type="entry name" value="RASTRNSFRMNG"/>
</dbReference>
<proteinExistence type="predicted"/>
<dbReference type="InterPro" id="IPR005225">
    <property type="entry name" value="Small_GTP-bd"/>
</dbReference>
<dbReference type="AlphaFoldDB" id="A0A9P9E8R6"/>
<accession>A0A9P9E8R6</accession>
<dbReference type="InterPro" id="IPR027417">
    <property type="entry name" value="P-loop_NTPase"/>
</dbReference>
<protein>
    <submittedName>
        <fullName evidence="3">Ras family protein</fullName>
    </submittedName>
</protein>
<evidence type="ECO:0000313" key="3">
    <source>
        <dbReference type="EMBL" id="KAH7132741.1"/>
    </source>
</evidence>
<dbReference type="OrthoDB" id="5976022at2759"/>
<dbReference type="PROSITE" id="PS51421">
    <property type="entry name" value="RAS"/>
    <property type="match status" value="1"/>
</dbReference>
<dbReference type="GO" id="GO:0005525">
    <property type="term" value="F:GTP binding"/>
    <property type="evidence" value="ECO:0007669"/>
    <property type="project" value="UniProtKB-KW"/>
</dbReference>
<dbReference type="SUPFAM" id="SSF52540">
    <property type="entry name" value="P-loop containing nucleoside triphosphate hydrolases"/>
    <property type="match status" value="1"/>
</dbReference>
<evidence type="ECO:0000256" key="1">
    <source>
        <dbReference type="ARBA" id="ARBA00022741"/>
    </source>
</evidence>
<dbReference type="SMART" id="SM00175">
    <property type="entry name" value="RAB"/>
    <property type="match status" value="1"/>
</dbReference>
<name>A0A9P9E8R6_9HYPO</name>
<gene>
    <name evidence="3" type="ORF">EDB81DRAFT_805961</name>
</gene>
<dbReference type="Pfam" id="PF00071">
    <property type="entry name" value="Ras"/>
    <property type="match status" value="1"/>
</dbReference>
<dbReference type="GO" id="GO:0016020">
    <property type="term" value="C:membrane"/>
    <property type="evidence" value="ECO:0007669"/>
    <property type="project" value="InterPro"/>
</dbReference>